<dbReference type="Gene3D" id="3.30.2130.30">
    <property type="match status" value="1"/>
</dbReference>
<dbReference type="Pfam" id="PF01170">
    <property type="entry name" value="UPF0020"/>
    <property type="match status" value="1"/>
</dbReference>
<dbReference type="Gene3D" id="3.30.750.80">
    <property type="entry name" value="RNA methyltransferase domain (HRMD) like"/>
    <property type="match status" value="1"/>
</dbReference>
<evidence type="ECO:0000259" key="10">
    <source>
        <dbReference type="Pfam" id="PF10672"/>
    </source>
</evidence>
<dbReference type="InterPro" id="IPR004114">
    <property type="entry name" value="THUMP_dom"/>
</dbReference>
<evidence type="ECO:0000256" key="2">
    <source>
        <dbReference type="ARBA" id="ARBA00022552"/>
    </source>
</evidence>
<comment type="similarity">
    <text evidence="6">Belongs to the methyltransferase superfamily. RlmKL family.</text>
</comment>
<keyword evidence="1 6" id="KW-0963">Cytoplasm</keyword>
<keyword evidence="5 6" id="KW-0949">S-adenosyl-L-methionine</keyword>
<proteinExistence type="inferred from homology"/>
<dbReference type="Pfam" id="PF10672">
    <property type="entry name" value="Methyltrans_SAM"/>
    <property type="match status" value="1"/>
</dbReference>
<keyword evidence="2 6" id="KW-0698">rRNA processing</keyword>
<feature type="compositionally biased region" description="Low complexity" evidence="7">
    <location>
        <begin position="550"/>
        <end position="564"/>
    </location>
</feature>
<dbReference type="PANTHER" id="PTHR47313:SF1">
    <property type="entry name" value="RIBOSOMAL RNA LARGE SUBUNIT METHYLTRANSFERASE K_L"/>
    <property type="match status" value="1"/>
</dbReference>
<dbReference type="HAMAP" id="MF_01858">
    <property type="entry name" value="23SrRNA_methyltr_KL"/>
    <property type="match status" value="1"/>
</dbReference>
<sequence length="773" mass="85994">MSFNSNPLFTDSLQTTQIQLVYPRGFDHLVASEIAGCGLQTDQLLRTRAVSHATLGQIYWLLMYSRLVSRVLINLAVDNKTTQVSALSEAAASIDWVRLLEPDSPFWIDAKGQDGDIRSAGFGAQLIKDAIVDAFRAAGEAPPYLDRDNARQVIAAGFGRGFSIALDCSRRSLHQRGYRNAQGAAPVKEHLAAAVLMRAGWPEMVAADPAASMLDPFCGSGTILIEAAHMAIQQAPGLLRETGLFRYARWHEPELWQAVIVDATAQAAAARQRWTGRCLGRDVDPKALTHASINIRSADVVEFIDLERRSASEAMSAPEASAYGLIATNPPYGERLGSTLEIQRLYADWATALKQLKHDCRLAVLSGLPDVPQVMHLKPKKQYQLYNGDLEVVLSVFELYGGPKADRNGTTDAQPIDRSPHQDDFTENLAMPSGQGVSPETWSEHQQTLANRLRKNLKQLRKWAGRNDVSCYRLYDADIPEFAFALDWYEGEVSLQEYAAPKSVDPVKARQRLIAARAVISSVLELDESRVVIKQRSRQRGNSQYEKAGRSGPSPLSRPPGQSSLPAPFRIVQEAGMRVYVNLHDYLDTGLFLDHRPARAWLREQAKGKRVLNLFSYTAVASLQAAAGGAAETLSVDMSQTYLNWAIHNFGLNGLNSGQHRFLQADVMEWLSSSETKRERFDLIFLDPPSFSNSKRMTGVLDIQRDHEDMIRASMQRLEDGGTLLFSSNLRSFKLSPALKEAFEVTDFTKQSIPEDFARNPRIHSCWLIRTRT</sequence>
<dbReference type="EC" id="2.1.1.173" evidence="6"/>
<name>A0ABP7NND0_9GAMM</name>
<dbReference type="InterPro" id="IPR002052">
    <property type="entry name" value="DNA_methylase_N6_adenine_CS"/>
</dbReference>
<keyword evidence="12" id="KW-1185">Reference proteome</keyword>
<feature type="domain" description="Ribosomal RNA large subunit methyltransferase K/L-like methyltransferase" evidence="8">
    <location>
        <begin position="176"/>
        <end position="392"/>
    </location>
</feature>
<dbReference type="PANTHER" id="PTHR47313">
    <property type="entry name" value="RIBOSOMAL RNA LARGE SUBUNIT METHYLTRANSFERASE K/L"/>
    <property type="match status" value="1"/>
</dbReference>
<comment type="catalytic activity">
    <reaction evidence="6">
        <text>guanosine(2069) in 23S rRNA + S-adenosyl-L-methionine = N(2)-methylguanosine(2069) in 23S rRNA + S-adenosyl-L-homocysteine + H(+)</text>
        <dbReference type="Rhea" id="RHEA:43772"/>
        <dbReference type="Rhea" id="RHEA-COMP:10688"/>
        <dbReference type="Rhea" id="RHEA-COMP:10689"/>
        <dbReference type="ChEBI" id="CHEBI:15378"/>
        <dbReference type="ChEBI" id="CHEBI:57856"/>
        <dbReference type="ChEBI" id="CHEBI:59789"/>
        <dbReference type="ChEBI" id="CHEBI:74269"/>
        <dbReference type="ChEBI" id="CHEBI:74481"/>
        <dbReference type="EC" id="2.1.1.264"/>
    </reaction>
</comment>
<feature type="region of interest" description="Disordered" evidence="7">
    <location>
        <begin position="405"/>
        <end position="424"/>
    </location>
</feature>
<feature type="region of interest" description="Disordered" evidence="7">
    <location>
        <begin position="537"/>
        <end position="564"/>
    </location>
</feature>
<dbReference type="PROSITE" id="PS01261">
    <property type="entry name" value="UPF0020"/>
    <property type="match status" value="1"/>
</dbReference>
<comment type="subcellular location">
    <subcellularLocation>
        <location evidence="6">Cytoplasm</location>
    </subcellularLocation>
</comment>
<dbReference type="NCBIfam" id="NF008748">
    <property type="entry name" value="PRK11783.1"/>
    <property type="match status" value="1"/>
</dbReference>
<feature type="domain" description="S-adenosylmethionine-dependent methyltransferase" evidence="10">
    <location>
        <begin position="572"/>
        <end position="729"/>
    </location>
</feature>
<dbReference type="InterPro" id="IPR000241">
    <property type="entry name" value="RlmKL-like_Mtase"/>
</dbReference>
<evidence type="ECO:0000256" key="5">
    <source>
        <dbReference type="ARBA" id="ARBA00022691"/>
    </source>
</evidence>
<dbReference type="CDD" id="cd11715">
    <property type="entry name" value="THUMP_AdoMetMT"/>
    <property type="match status" value="1"/>
</dbReference>
<keyword evidence="4 6" id="KW-0808">Transferase</keyword>
<dbReference type="InterPro" id="IPR019614">
    <property type="entry name" value="SAM-dep_methyl-trfase"/>
</dbReference>
<evidence type="ECO:0000256" key="1">
    <source>
        <dbReference type="ARBA" id="ARBA00022490"/>
    </source>
</evidence>
<dbReference type="EC" id="2.1.1.264" evidence="6"/>
<comment type="function">
    <text evidence="6">Specifically methylates the guanine in position 2445 (m2G2445) and the guanine in position 2069 (m7G2069) of 23S rRNA.</text>
</comment>
<keyword evidence="3 6" id="KW-0489">Methyltransferase</keyword>
<evidence type="ECO:0000256" key="7">
    <source>
        <dbReference type="SAM" id="MobiDB-lite"/>
    </source>
</evidence>
<dbReference type="CDD" id="cd02440">
    <property type="entry name" value="AdoMet_MTases"/>
    <property type="match status" value="1"/>
</dbReference>
<dbReference type="Proteomes" id="UP001501337">
    <property type="component" value="Unassembled WGS sequence"/>
</dbReference>
<evidence type="ECO:0000313" key="12">
    <source>
        <dbReference type="Proteomes" id="UP001501337"/>
    </source>
</evidence>
<dbReference type="RefSeq" id="WP_344803388.1">
    <property type="nucleotide sequence ID" value="NZ_BAABBO010000001.1"/>
</dbReference>
<evidence type="ECO:0000259" key="8">
    <source>
        <dbReference type="Pfam" id="PF01170"/>
    </source>
</evidence>
<dbReference type="InterPro" id="IPR017244">
    <property type="entry name" value="23SrRNA_methyltr_KL"/>
</dbReference>
<comment type="caution">
    <text evidence="11">The sequence shown here is derived from an EMBL/GenBank/DDBJ whole genome shotgun (WGS) entry which is preliminary data.</text>
</comment>
<dbReference type="PIRSF" id="PIRSF037618">
    <property type="entry name" value="RNA_Mtase_bacteria_prd"/>
    <property type="match status" value="1"/>
</dbReference>
<protein>
    <recommendedName>
        <fullName evidence="6">Ribosomal RNA large subunit methyltransferase K/L</fullName>
    </recommendedName>
    <domain>
        <recommendedName>
            <fullName evidence="6">23S rRNA m2G2445 methyltransferase</fullName>
            <ecNumber evidence="6">2.1.1.173</ecNumber>
        </recommendedName>
        <alternativeName>
            <fullName evidence="6">rRNA (guanine-N(2)-)-methyltransferase RlmL</fullName>
        </alternativeName>
    </domain>
    <domain>
        <recommendedName>
            <fullName evidence="6">23S rRNA m7G2069 methyltransferase</fullName>
            <ecNumber evidence="6">2.1.1.264</ecNumber>
        </recommendedName>
        <alternativeName>
            <fullName evidence="6">rRNA (guanine-N(7)-)-methyltransferase RlmK</fullName>
        </alternativeName>
    </domain>
</protein>
<evidence type="ECO:0000259" key="9">
    <source>
        <dbReference type="Pfam" id="PF02926"/>
    </source>
</evidence>
<comment type="catalytic activity">
    <reaction evidence="6">
        <text>guanosine(2445) in 23S rRNA + S-adenosyl-L-methionine = N(2)-methylguanosine(2445) in 23S rRNA + S-adenosyl-L-homocysteine + H(+)</text>
        <dbReference type="Rhea" id="RHEA:42740"/>
        <dbReference type="Rhea" id="RHEA-COMP:10215"/>
        <dbReference type="Rhea" id="RHEA-COMP:10216"/>
        <dbReference type="ChEBI" id="CHEBI:15378"/>
        <dbReference type="ChEBI" id="CHEBI:57856"/>
        <dbReference type="ChEBI" id="CHEBI:59789"/>
        <dbReference type="ChEBI" id="CHEBI:74269"/>
        <dbReference type="ChEBI" id="CHEBI:74481"/>
        <dbReference type="EC" id="2.1.1.173"/>
    </reaction>
</comment>
<reference evidence="12" key="1">
    <citation type="journal article" date="2019" name="Int. J. Syst. Evol. Microbiol.">
        <title>The Global Catalogue of Microorganisms (GCM) 10K type strain sequencing project: providing services to taxonomists for standard genome sequencing and annotation.</title>
        <authorList>
            <consortium name="The Broad Institute Genomics Platform"/>
            <consortium name="The Broad Institute Genome Sequencing Center for Infectious Disease"/>
            <person name="Wu L."/>
            <person name="Ma J."/>
        </authorList>
    </citation>
    <scope>NUCLEOTIDE SEQUENCE [LARGE SCALE GENOMIC DNA]</scope>
    <source>
        <strain evidence="12">JCM 17555</strain>
    </source>
</reference>
<organism evidence="11 12">
    <name type="scientific">Allohahella marinimesophila</name>
    <dbReference type="NCBI Taxonomy" id="1054972"/>
    <lineage>
        <taxon>Bacteria</taxon>
        <taxon>Pseudomonadati</taxon>
        <taxon>Pseudomonadota</taxon>
        <taxon>Gammaproteobacteria</taxon>
        <taxon>Oceanospirillales</taxon>
        <taxon>Hahellaceae</taxon>
        <taxon>Allohahella</taxon>
    </lineage>
</organism>
<dbReference type="PROSITE" id="PS00092">
    <property type="entry name" value="N6_MTASE"/>
    <property type="match status" value="1"/>
</dbReference>
<evidence type="ECO:0000256" key="6">
    <source>
        <dbReference type="HAMAP-Rule" id="MF_01858"/>
    </source>
</evidence>
<accession>A0ABP7NND0</accession>
<dbReference type="Pfam" id="PF02926">
    <property type="entry name" value="THUMP"/>
    <property type="match status" value="1"/>
</dbReference>
<dbReference type="InterPro" id="IPR053943">
    <property type="entry name" value="RlmKL-like_Mtase_CS"/>
</dbReference>
<feature type="domain" description="THUMP" evidence="9">
    <location>
        <begin position="85"/>
        <end position="150"/>
    </location>
</feature>
<gene>
    <name evidence="11" type="primary">rlmKL</name>
    <name evidence="6" type="synonym">rlmL</name>
    <name evidence="11" type="ORF">GCM10022278_07430</name>
</gene>
<dbReference type="Gene3D" id="3.40.50.150">
    <property type="entry name" value="Vaccinia Virus protein VP39"/>
    <property type="match status" value="2"/>
</dbReference>
<dbReference type="SUPFAM" id="SSF53335">
    <property type="entry name" value="S-adenosyl-L-methionine-dependent methyltransferases"/>
    <property type="match status" value="2"/>
</dbReference>
<evidence type="ECO:0000256" key="3">
    <source>
        <dbReference type="ARBA" id="ARBA00022603"/>
    </source>
</evidence>
<evidence type="ECO:0000256" key="4">
    <source>
        <dbReference type="ARBA" id="ARBA00022679"/>
    </source>
</evidence>
<evidence type="ECO:0000313" key="11">
    <source>
        <dbReference type="EMBL" id="GAA3950803.1"/>
    </source>
</evidence>
<dbReference type="EMBL" id="BAABBO010000001">
    <property type="protein sequence ID" value="GAA3950803.1"/>
    <property type="molecule type" value="Genomic_DNA"/>
</dbReference>
<dbReference type="InterPro" id="IPR029063">
    <property type="entry name" value="SAM-dependent_MTases_sf"/>
</dbReference>